<dbReference type="GO" id="GO:0005886">
    <property type="term" value="C:plasma membrane"/>
    <property type="evidence" value="ECO:0007669"/>
    <property type="project" value="UniProtKB-SubCell"/>
</dbReference>
<evidence type="ECO:0000256" key="1">
    <source>
        <dbReference type="ARBA" id="ARBA00003019"/>
    </source>
</evidence>
<feature type="transmembrane region" description="Helical" evidence="12">
    <location>
        <begin position="453"/>
        <end position="481"/>
    </location>
</feature>
<evidence type="ECO:0000256" key="2">
    <source>
        <dbReference type="ARBA" id="ARBA00004651"/>
    </source>
</evidence>
<feature type="transmembrane region" description="Helical" evidence="12">
    <location>
        <begin position="428"/>
        <end position="447"/>
    </location>
</feature>
<feature type="transmembrane region" description="Helical" evidence="12">
    <location>
        <begin position="304"/>
        <end position="322"/>
    </location>
</feature>
<keyword evidence="7 12" id="KW-1133">Transmembrane helix</keyword>
<dbReference type="GO" id="GO:0015098">
    <property type="term" value="F:molybdate ion transmembrane transporter activity"/>
    <property type="evidence" value="ECO:0007669"/>
    <property type="project" value="InterPro"/>
</dbReference>
<keyword evidence="6 12" id="KW-0812">Transmembrane</keyword>
<reference evidence="14" key="1">
    <citation type="submission" date="2021-01" db="EMBL/GenBank/DDBJ databases">
        <authorList>
            <person name="Corre E."/>
            <person name="Pelletier E."/>
            <person name="Niang G."/>
            <person name="Scheremetjew M."/>
            <person name="Finn R."/>
            <person name="Kale V."/>
            <person name="Holt S."/>
            <person name="Cochrane G."/>
            <person name="Meng A."/>
            <person name="Brown T."/>
            <person name="Cohen L."/>
        </authorList>
    </citation>
    <scope>NUCLEOTIDE SEQUENCE</scope>
    <source>
        <strain evidence="14">MM31A-1</strain>
    </source>
</reference>
<evidence type="ECO:0000256" key="5">
    <source>
        <dbReference type="ARBA" id="ARBA00022475"/>
    </source>
</evidence>
<feature type="transmembrane region" description="Helical" evidence="12">
    <location>
        <begin position="519"/>
        <end position="537"/>
    </location>
</feature>
<dbReference type="InterPro" id="IPR036259">
    <property type="entry name" value="MFS_trans_sf"/>
</dbReference>
<name>A0A7S3PUY3_9STRA</name>
<evidence type="ECO:0000256" key="6">
    <source>
        <dbReference type="ARBA" id="ARBA00022692"/>
    </source>
</evidence>
<evidence type="ECO:0000256" key="13">
    <source>
        <dbReference type="SAM" id="SignalP"/>
    </source>
</evidence>
<dbReference type="InterPro" id="IPR008509">
    <property type="entry name" value="MOT2/MFSD5"/>
</dbReference>
<evidence type="ECO:0000256" key="10">
    <source>
        <dbReference type="ARBA" id="ARBA00030646"/>
    </source>
</evidence>
<feature type="transmembrane region" description="Helical" evidence="12">
    <location>
        <begin position="396"/>
        <end position="416"/>
    </location>
</feature>
<dbReference type="PANTHER" id="PTHR23516">
    <property type="entry name" value="SAM (S-ADENOSYL METHIONINE) TRANSPORTER"/>
    <property type="match status" value="1"/>
</dbReference>
<evidence type="ECO:0000256" key="9">
    <source>
        <dbReference type="ARBA" id="ARBA00023136"/>
    </source>
</evidence>
<evidence type="ECO:0000313" key="14">
    <source>
        <dbReference type="EMBL" id="CAE0456421.1"/>
    </source>
</evidence>
<accession>A0A7S3PUY3</accession>
<dbReference type="EMBL" id="HBIO01001755">
    <property type="protein sequence ID" value="CAE0456421.1"/>
    <property type="molecule type" value="Transcribed_RNA"/>
</dbReference>
<evidence type="ECO:0000256" key="8">
    <source>
        <dbReference type="ARBA" id="ARBA00023065"/>
    </source>
</evidence>
<dbReference type="Gene3D" id="1.20.1250.20">
    <property type="entry name" value="MFS general substrate transporter like domains"/>
    <property type="match status" value="1"/>
</dbReference>
<feature type="transmembrane region" description="Helical" evidence="12">
    <location>
        <begin position="211"/>
        <end position="235"/>
    </location>
</feature>
<keyword evidence="8" id="KW-0406">Ion transport</keyword>
<dbReference type="AlphaFoldDB" id="A0A7S3PUY3"/>
<feature type="transmembrane region" description="Helical" evidence="12">
    <location>
        <begin position="175"/>
        <end position="199"/>
    </location>
</feature>
<evidence type="ECO:0000256" key="11">
    <source>
        <dbReference type="ARBA" id="ARBA00032555"/>
    </source>
</evidence>
<comment type="subcellular location">
    <subcellularLocation>
        <location evidence="2">Cell membrane</location>
        <topology evidence="2">Multi-pass membrane protein</topology>
    </subcellularLocation>
</comment>
<keyword evidence="13" id="KW-0732">Signal</keyword>
<keyword evidence="9 12" id="KW-0472">Membrane</keyword>
<gene>
    <name evidence="14" type="ORF">CDEB00056_LOCUS1262</name>
</gene>
<dbReference type="Pfam" id="PF05631">
    <property type="entry name" value="MFS_5"/>
    <property type="match status" value="1"/>
</dbReference>
<protein>
    <recommendedName>
        <fullName evidence="3">Molybdate-anion transporter</fullName>
    </recommendedName>
    <alternativeName>
        <fullName evidence="10">Major facilitator superfamily domain-containing protein 5</fullName>
    </alternativeName>
    <alternativeName>
        <fullName evidence="11">Molybdate transporter 2 homolog</fullName>
    </alternativeName>
</protein>
<comment type="function">
    <text evidence="1">Mediates high-affinity intracellular uptake of the rare oligo-element molybdenum.</text>
</comment>
<sequence>MKKFATKFAFMCFFSMANVETLAFASPSFNNVKFHTVHQHASISKHARSRNADVAHSNFPLHRGKESSNPGTAMQMSLSLRGGSAALISAASNPTTLFNTNLMVLAATTALIRMADKFLGRKDSSSSEETPKPAAVKSLQIRFLAVFWLLRCADWLQGPYFYEVYSSKIFNGVPASLAVVSRLFLTGFASTALFGPLVGRASDNRGRKRGTLAFALLYSLGAASTKSSILGVLLLGRLCSGIGTSLLFSAPEAWLVGEATSTEDGGKYLGETFGMAYAGDSLVAIIAGQLASAAAGARGPSGPFELSIGFLAAGALLAAFLWKENKASPQQTSDSGKESKEPTIRDAMKVVTADPKIMLVGAVQSLFEAAMYIFVLQWPPAISSAIADAFAGSGTPYGTVFSCFMASCLLGSTIFGQAVKRNVSTESFTSFMLVLATISMGVATLTISSGGAFAMPLAAMVAAFFGFEACVGMYFPSIGTLRSKYIPDSHRSVIMNLFGIPLNALVVSVFLSIKKLGVSGALSVSTGALALATLSMLKLKTIAKAEQQLAIQEG</sequence>
<dbReference type="PANTHER" id="PTHR23516:SF1">
    <property type="entry name" value="MOLYBDATE-ANION TRANSPORTER"/>
    <property type="match status" value="1"/>
</dbReference>
<keyword evidence="5" id="KW-1003">Cell membrane</keyword>
<proteinExistence type="predicted"/>
<evidence type="ECO:0000256" key="7">
    <source>
        <dbReference type="ARBA" id="ARBA00022989"/>
    </source>
</evidence>
<evidence type="ECO:0000256" key="12">
    <source>
        <dbReference type="SAM" id="Phobius"/>
    </source>
</evidence>
<keyword evidence="4" id="KW-0813">Transport</keyword>
<evidence type="ECO:0000256" key="3">
    <source>
        <dbReference type="ARBA" id="ARBA00021242"/>
    </source>
</evidence>
<dbReference type="GO" id="GO:0006811">
    <property type="term" value="P:monoatomic ion transport"/>
    <property type="evidence" value="ECO:0007669"/>
    <property type="project" value="UniProtKB-KW"/>
</dbReference>
<feature type="chain" id="PRO_5031074645" description="Molybdate-anion transporter" evidence="13">
    <location>
        <begin position="24"/>
        <end position="554"/>
    </location>
</feature>
<evidence type="ECO:0000256" key="4">
    <source>
        <dbReference type="ARBA" id="ARBA00022448"/>
    </source>
</evidence>
<organism evidence="14">
    <name type="scientific">Chaetoceros debilis</name>
    <dbReference type="NCBI Taxonomy" id="122233"/>
    <lineage>
        <taxon>Eukaryota</taxon>
        <taxon>Sar</taxon>
        <taxon>Stramenopiles</taxon>
        <taxon>Ochrophyta</taxon>
        <taxon>Bacillariophyta</taxon>
        <taxon>Coscinodiscophyceae</taxon>
        <taxon>Chaetocerotophycidae</taxon>
        <taxon>Chaetocerotales</taxon>
        <taxon>Chaetocerotaceae</taxon>
        <taxon>Chaetoceros</taxon>
    </lineage>
</organism>
<feature type="signal peptide" evidence="13">
    <location>
        <begin position="1"/>
        <end position="23"/>
    </location>
</feature>
<dbReference type="CDD" id="cd17487">
    <property type="entry name" value="MFS_MFSD5_like"/>
    <property type="match status" value="1"/>
</dbReference>
<feature type="transmembrane region" description="Helical" evidence="12">
    <location>
        <begin position="357"/>
        <end position="376"/>
    </location>
</feature>
<feature type="transmembrane region" description="Helical" evidence="12">
    <location>
        <begin position="493"/>
        <end position="513"/>
    </location>
</feature>
<dbReference type="SUPFAM" id="SSF103473">
    <property type="entry name" value="MFS general substrate transporter"/>
    <property type="match status" value="1"/>
</dbReference>